<dbReference type="Pfam" id="PF00005">
    <property type="entry name" value="ABC_tran"/>
    <property type="match status" value="1"/>
</dbReference>
<dbReference type="RefSeq" id="WP_246909393.1">
    <property type="nucleotide sequence ID" value="NZ_JALJRB010000014.1"/>
</dbReference>
<dbReference type="Gene3D" id="3.40.50.300">
    <property type="entry name" value="P-loop containing nucleotide triphosphate hydrolases"/>
    <property type="match status" value="1"/>
</dbReference>
<dbReference type="PANTHER" id="PTHR42788">
    <property type="entry name" value="TAURINE IMPORT ATP-BINDING PROTEIN-RELATED"/>
    <property type="match status" value="1"/>
</dbReference>
<evidence type="ECO:0000313" key="5">
    <source>
        <dbReference type="EMBL" id="MCJ8501510.1"/>
    </source>
</evidence>
<organism evidence="5 6">
    <name type="scientific">Desulfatitalea alkaliphila</name>
    <dbReference type="NCBI Taxonomy" id="2929485"/>
    <lineage>
        <taxon>Bacteria</taxon>
        <taxon>Pseudomonadati</taxon>
        <taxon>Thermodesulfobacteriota</taxon>
        <taxon>Desulfobacteria</taxon>
        <taxon>Desulfobacterales</taxon>
        <taxon>Desulfosarcinaceae</taxon>
        <taxon>Desulfatitalea</taxon>
    </lineage>
</organism>
<dbReference type="PROSITE" id="PS00211">
    <property type="entry name" value="ABC_TRANSPORTER_1"/>
    <property type="match status" value="1"/>
</dbReference>
<dbReference type="EMBL" id="JALJRB010000014">
    <property type="protein sequence ID" value="MCJ8501510.1"/>
    <property type="molecule type" value="Genomic_DNA"/>
</dbReference>
<dbReference type="PROSITE" id="PS50893">
    <property type="entry name" value="ABC_TRANSPORTER_2"/>
    <property type="match status" value="1"/>
</dbReference>
<evidence type="ECO:0000256" key="1">
    <source>
        <dbReference type="ARBA" id="ARBA00022448"/>
    </source>
</evidence>
<dbReference type="GO" id="GO:0005524">
    <property type="term" value="F:ATP binding"/>
    <property type="evidence" value="ECO:0007669"/>
    <property type="project" value="UniProtKB-KW"/>
</dbReference>
<reference evidence="5" key="1">
    <citation type="submission" date="2022-04" db="EMBL/GenBank/DDBJ databases">
        <title>Desulfatitalea alkaliphila sp. nov., a novel anaerobic sulfate-reducing bacterium isolated from terrestrial mud volcano, Taman Peninsula, Russia.</title>
        <authorList>
            <person name="Khomyakova M.A."/>
            <person name="Merkel A.Y."/>
            <person name="Slobodkin A.I."/>
        </authorList>
    </citation>
    <scope>NUCLEOTIDE SEQUENCE</scope>
    <source>
        <strain evidence="5">M08but</strain>
    </source>
</reference>
<keyword evidence="6" id="KW-1185">Reference proteome</keyword>
<dbReference type="InterPro" id="IPR017871">
    <property type="entry name" value="ABC_transporter-like_CS"/>
</dbReference>
<dbReference type="InterPro" id="IPR003439">
    <property type="entry name" value="ABC_transporter-like_ATP-bd"/>
</dbReference>
<proteinExistence type="predicted"/>
<dbReference type="AlphaFoldDB" id="A0AA41UJ54"/>
<dbReference type="PANTHER" id="PTHR42788:SF13">
    <property type="entry name" value="ALIPHATIC SULFONATES IMPORT ATP-BINDING PROTEIN SSUB"/>
    <property type="match status" value="1"/>
</dbReference>
<sequence>MKPKLKIVSSRQRPADARAILEVEGLSKGFATNGAGEILVLNKVEFTVRKGEMVCIVGRSGCGKSTLLNILAGFTFPDRGRVRLRGRPVDRPAPDRCVVFQEDALFPWLTVRENIAFGLKTHSMSRRDKEREVDRFLALVGLTDFGGYLPSEISGGMKQRVALARVLILQPEVLLMDEPFAALDAQTREEMQDLLLHLWAKLTHSIVFVTHDVGEAVLLADRVLLFENAPGRVKEEIAIDLPRPREKDTGRYYALCRAITSKMKRV</sequence>
<keyword evidence="3 5" id="KW-0067">ATP-binding</keyword>
<dbReference type="GO" id="GO:0016887">
    <property type="term" value="F:ATP hydrolysis activity"/>
    <property type="evidence" value="ECO:0007669"/>
    <property type="project" value="InterPro"/>
</dbReference>
<comment type="caution">
    <text evidence="5">The sequence shown here is derived from an EMBL/GenBank/DDBJ whole genome shotgun (WGS) entry which is preliminary data.</text>
</comment>
<evidence type="ECO:0000256" key="2">
    <source>
        <dbReference type="ARBA" id="ARBA00022741"/>
    </source>
</evidence>
<protein>
    <submittedName>
        <fullName evidence="5">ABC transporter ATP-binding protein</fullName>
    </submittedName>
</protein>
<dbReference type="InterPro" id="IPR003593">
    <property type="entry name" value="AAA+_ATPase"/>
</dbReference>
<name>A0AA41UJ54_9BACT</name>
<keyword evidence="2" id="KW-0547">Nucleotide-binding</keyword>
<evidence type="ECO:0000313" key="6">
    <source>
        <dbReference type="Proteomes" id="UP001165427"/>
    </source>
</evidence>
<dbReference type="InterPro" id="IPR027417">
    <property type="entry name" value="P-loop_NTPase"/>
</dbReference>
<evidence type="ECO:0000259" key="4">
    <source>
        <dbReference type="PROSITE" id="PS50893"/>
    </source>
</evidence>
<gene>
    <name evidence="5" type="ORF">MRX98_13065</name>
</gene>
<keyword evidence="1" id="KW-0813">Transport</keyword>
<accession>A0AA41UJ54</accession>
<dbReference type="InterPro" id="IPR050166">
    <property type="entry name" value="ABC_transporter_ATP-bind"/>
</dbReference>
<evidence type="ECO:0000256" key="3">
    <source>
        <dbReference type="ARBA" id="ARBA00022840"/>
    </source>
</evidence>
<dbReference type="Proteomes" id="UP001165427">
    <property type="component" value="Unassembled WGS sequence"/>
</dbReference>
<dbReference type="SUPFAM" id="SSF52540">
    <property type="entry name" value="P-loop containing nucleoside triphosphate hydrolases"/>
    <property type="match status" value="1"/>
</dbReference>
<dbReference type="CDD" id="cd03293">
    <property type="entry name" value="ABC_NrtD_SsuB_transporters"/>
    <property type="match status" value="1"/>
</dbReference>
<feature type="domain" description="ABC transporter" evidence="4">
    <location>
        <begin position="21"/>
        <end position="253"/>
    </location>
</feature>
<dbReference type="SMART" id="SM00382">
    <property type="entry name" value="AAA"/>
    <property type="match status" value="1"/>
</dbReference>